<dbReference type="AlphaFoldDB" id="A0A8J2MAU0"/>
<dbReference type="OrthoDB" id="5873759at2759"/>
<dbReference type="Proteomes" id="UP000746747">
    <property type="component" value="Unassembled WGS sequence"/>
</dbReference>
<protein>
    <submittedName>
        <fullName evidence="2">Uncharacterized protein</fullName>
    </submittedName>
</protein>
<keyword evidence="3" id="KW-1185">Reference proteome</keyword>
<dbReference type="EMBL" id="CAKAEH010001625">
    <property type="protein sequence ID" value="CAG9538131.1"/>
    <property type="molecule type" value="Genomic_DNA"/>
</dbReference>
<sequence>MRFCCGVKRSTSSWTSYSYFRLTVSRRRLEKYLFAAERFQECKSLGTVKINHLSCSRSNGFDDVHAAVMILSGCVTRKKSNYTLVKDADIPNIGNVPQRSTKKPAQGWGDHNDDTLKNVATLPHSKSGTKQ</sequence>
<evidence type="ECO:0000313" key="2">
    <source>
        <dbReference type="EMBL" id="CAG9538131.1"/>
    </source>
</evidence>
<proteinExistence type="predicted"/>
<gene>
    <name evidence="2" type="ORF">CJOHNSTONI_LOCUS7870</name>
</gene>
<comment type="caution">
    <text evidence="2">The sequence shown here is derived from an EMBL/GenBank/DDBJ whole genome shotgun (WGS) entry which is preliminary data.</text>
</comment>
<accession>A0A8J2MAU0</accession>
<reference evidence="2" key="1">
    <citation type="submission" date="2021-09" db="EMBL/GenBank/DDBJ databases">
        <authorList>
            <consortium name="Pathogen Informatics"/>
        </authorList>
    </citation>
    <scope>NUCLEOTIDE SEQUENCE</scope>
</reference>
<evidence type="ECO:0000256" key="1">
    <source>
        <dbReference type="SAM" id="MobiDB-lite"/>
    </source>
</evidence>
<name>A0A8J2MAU0_9BILA</name>
<evidence type="ECO:0000313" key="3">
    <source>
        <dbReference type="Proteomes" id="UP000746747"/>
    </source>
</evidence>
<feature type="region of interest" description="Disordered" evidence="1">
    <location>
        <begin position="92"/>
        <end position="131"/>
    </location>
</feature>
<organism evidence="2 3">
    <name type="scientific">Cercopithifilaria johnstoni</name>
    <dbReference type="NCBI Taxonomy" id="2874296"/>
    <lineage>
        <taxon>Eukaryota</taxon>
        <taxon>Metazoa</taxon>
        <taxon>Ecdysozoa</taxon>
        <taxon>Nematoda</taxon>
        <taxon>Chromadorea</taxon>
        <taxon>Rhabditida</taxon>
        <taxon>Spirurina</taxon>
        <taxon>Spiruromorpha</taxon>
        <taxon>Filarioidea</taxon>
        <taxon>Onchocercidae</taxon>
        <taxon>Cercopithifilaria</taxon>
    </lineage>
</organism>